<sequence length="138" mass="15571">MPFQATLEYGADMTSLLCLVDPAESSFIIFVNIYLKNLHWKEQLLLLLLVVTTSDYNYESISVNPISATSPFYKNNLLYHQLHPRINPLTPLSLPRLRLPLLQLSEDLIGLPNLGILFKPPLGSQPQVAQSDDHDESL</sequence>
<evidence type="ECO:0000313" key="1">
    <source>
        <dbReference type="EMBL" id="KAF4729099.1"/>
    </source>
</evidence>
<gene>
    <name evidence="1" type="ORF">FOZ62_001299</name>
</gene>
<accession>A0A7J6S818</accession>
<comment type="caution">
    <text evidence="1">The sequence shown here is derived from an EMBL/GenBank/DDBJ whole genome shotgun (WGS) entry which is preliminary data.</text>
</comment>
<organism evidence="1 2">
    <name type="scientific">Perkinsus olseni</name>
    <name type="common">Perkinsus atlanticus</name>
    <dbReference type="NCBI Taxonomy" id="32597"/>
    <lineage>
        <taxon>Eukaryota</taxon>
        <taxon>Sar</taxon>
        <taxon>Alveolata</taxon>
        <taxon>Perkinsozoa</taxon>
        <taxon>Perkinsea</taxon>
        <taxon>Perkinsida</taxon>
        <taxon>Perkinsidae</taxon>
        <taxon>Perkinsus</taxon>
    </lineage>
</organism>
<dbReference type="AlphaFoldDB" id="A0A7J6S818"/>
<reference evidence="1 2" key="1">
    <citation type="submission" date="2020-04" db="EMBL/GenBank/DDBJ databases">
        <title>Perkinsus olseni comparative genomics.</title>
        <authorList>
            <person name="Bogema D.R."/>
        </authorList>
    </citation>
    <scope>NUCLEOTIDE SEQUENCE [LARGE SCALE GENOMIC DNA]</scope>
    <source>
        <strain evidence="1">ATCC PRA-205</strain>
    </source>
</reference>
<dbReference type="EMBL" id="JABANM010016635">
    <property type="protein sequence ID" value="KAF4729099.1"/>
    <property type="molecule type" value="Genomic_DNA"/>
</dbReference>
<dbReference type="Proteomes" id="UP000574390">
    <property type="component" value="Unassembled WGS sequence"/>
</dbReference>
<evidence type="ECO:0000313" key="2">
    <source>
        <dbReference type="Proteomes" id="UP000574390"/>
    </source>
</evidence>
<protein>
    <submittedName>
        <fullName evidence="1">Uncharacterized protein</fullName>
    </submittedName>
</protein>
<proteinExistence type="predicted"/>
<name>A0A7J6S818_PEROL</name>